<evidence type="ECO:0000313" key="2">
    <source>
        <dbReference type="Proteomes" id="UP001432251"/>
    </source>
</evidence>
<sequence>MEPRSAAESGKDFPYTARTTCYIEVHEDGTVTHGDDRAAYERAAAGESRLFAVWPGEWSSHLFVIDDLDEYAKAHGIKHDVERTGLKEHVHEVRWEPNPYATDSPRSPYIGVSVTLDCGCEINDLRAFAAQMKEQRGWNVATSGGWGSSGRPGGKRTYSLRVRRKSLTD</sequence>
<proteinExistence type="predicted"/>
<name>A0ACD5AK69_9ACTN</name>
<dbReference type="EMBL" id="CP146022">
    <property type="protein sequence ID" value="WWQ67450.1"/>
    <property type="molecule type" value="Genomic_DNA"/>
</dbReference>
<keyword evidence="2" id="KW-1185">Reference proteome</keyword>
<dbReference type="Proteomes" id="UP001432251">
    <property type="component" value="Chromosome"/>
</dbReference>
<evidence type="ECO:0000313" key="1">
    <source>
        <dbReference type="EMBL" id="WWQ67450.1"/>
    </source>
</evidence>
<protein>
    <submittedName>
        <fullName evidence="1">Uncharacterized protein</fullName>
    </submittedName>
</protein>
<accession>A0ACD5AK69</accession>
<reference evidence="1" key="1">
    <citation type="journal article" date="2025" name="Int. J. Syst. Evol. Microbiol.">
        <title>Streptomyces citrinus sp. nov., with yellow diffusible pigment.</title>
        <authorList>
            <person name="He Y."/>
            <person name="Yang E."/>
            <person name="Xu J."/>
            <person name="Sun Y."/>
            <person name="Sun L."/>
        </authorList>
    </citation>
    <scope>NUCLEOTIDE SEQUENCE</scope>
    <source>
        <strain evidence="1">Q6</strain>
    </source>
</reference>
<gene>
    <name evidence="1" type="ORF">V2W30_31715</name>
</gene>
<organism evidence="1 2">
    <name type="scientific">Streptomyces citrinus</name>
    <dbReference type="NCBI Taxonomy" id="3118173"/>
    <lineage>
        <taxon>Bacteria</taxon>
        <taxon>Bacillati</taxon>
        <taxon>Actinomycetota</taxon>
        <taxon>Actinomycetes</taxon>
        <taxon>Kitasatosporales</taxon>
        <taxon>Streptomycetaceae</taxon>
        <taxon>Streptomyces</taxon>
    </lineage>
</organism>